<dbReference type="EMBL" id="KV043374">
    <property type="protein sequence ID" value="KZV07099.1"/>
    <property type="molecule type" value="Genomic_DNA"/>
</dbReference>
<evidence type="ECO:0000313" key="2">
    <source>
        <dbReference type="Proteomes" id="UP000250235"/>
    </source>
</evidence>
<accession>A0A2Z6ZVY2</accession>
<keyword evidence="2" id="KW-1185">Reference proteome</keyword>
<protein>
    <submittedName>
        <fullName evidence="1">Uncharacterized protein</fullName>
    </submittedName>
</protein>
<gene>
    <name evidence="1" type="ORF">F511_45417</name>
</gene>
<proteinExistence type="predicted"/>
<dbReference type="AlphaFoldDB" id="A0A2Z6ZVY2"/>
<sequence>MASSLISSSLHIDFDSVFGIDDAGLVQMFESFIATGFKDFLGCPTIFYEAALIEFFENCLVRDGMVVSTIGGTMVEIFEEIFAAAFELPME</sequence>
<dbReference type="Proteomes" id="UP000250235">
    <property type="component" value="Unassembled WGS sequence"/>
</dbReference>
<organism evidence="1 2">
    <name type="scientific">Dorcoceras hygrometricum</name>
    <dbReference type="NCBI Taxonomy" id="472368"/>
    <lineage>
        <taxon>Eukaryota</taxon>
        <taxon>Viridiplantae</taxon>
        <taxon>Streptophyta</taxon>
        <taxon>Embryophyta</taxon>
        <taxon>Tracheophyta</taxon>
        <taxon>Spermatophyta</taxon>
        <taxon>Magnoliopsida</taxon>
        <taxon>eudicotyledons</taxon>
        <taxon>Gunneridae</taxon>
        <taxon>Pentapetalae</taxon>
        <taxon>asterids</taxon>
        <taxon>lamiids</taxon>
        <taxon>Lamiales</taxon>
        <taxon>Gesneriaceae</taxon>
        <taxon>Didymocarpoideae</taxon>
        <taxon>Trichosporeae</taxon>
        <taxon>Loxocarpinae</taxon>
        <taxon>Dorcoceras</taxon>
    </lineage>
</organism>
<name>A0A2Z6ZVY2_9LAMI</name>
<dbReference type="OrthoDB" id="848707at2759"/>
<evidence type="ECO:0000313" key="1">
    <source>
        <dbReference type="EMBL" id="KZV07099.1"/>
    </source>
</evidence>
<reference evidence="1 2" key="1">
    <citation type="journal article" date="2015" name="Proc. Natl. Acad. Sci. U.S.A.">
        <title>The resurrection genome of Boea hygrometrica: A blueprint for survival of dehydration.</title>
        <authorList>
            <person name="Xiao L."/>
            <person name="Yang G."/>
            <person name="Zhang L."/>
            <person name="Yang X."/>
            <person name="Zhao S."/>
            <person name="Ji Z."/>
            <person name="Zhou Q."/>
            <person name="Hu M."/>
            <person name="Wang Y."/>
            <person name="Chen M."/>
            <person name="Xu Y."/>
            <person name="Jin H."/>
            <person name="Xiao X."/>
            <person name="Hu G."/>
            <person name="Bao F."/>
            <person name="Hu Y."/>
            <person name="Wan P."/>
            <person name="Li L."/>
            <person name="Deng X."/>
            <person name="Kuang T."/>
            <person name="Xiang C."/>
            <person name="Zhu J.K."/>
            <person name="Oliver M.J."/>
            <person name="He Y."/>
        </authorList>
    </citation>
    <scope>NUCLEOTIDE SEQUENCE [LARGE SCALE GENOMIC DNA]</scope>
    <source>
        <strain evidence="2">cv. XS01</strain>
    </source>
</reference>